<dbReference type="InterPro" id="IPR002197">
    <property type="entry name" value="HTH_Fis"/>
</dbReference>
<dbReference type="InterPro" id="IPR025662">
    <property type="entry name" value="Sigma_54_int_dom_ATP-bd_1"/>
</dbReference>
<dbReference type="PRINTS" id="PR01590">
    <property type="entry name" value="HTHFIS"/>
</dbReference>
<dbReference type="SMART" id="SM00382">
    <property type="entry name" value="AAA"/>
    <property type="match status" value="1"/>
</dbReference>
<dbReference type="Gene3D" id="1.10.8.60">
    <property type="match status" value="1"/>
</dbReference>
<dbReference type="SUPFAM" id="SSF46689">
    <property type="entry name" value="Homeodomain-like"/>
    <property type="match status" value="1"/>
</dbReference>
<protein>
    <submittedName>
        <fullName evidence="7">Nitric oxide reductase transcriptional regulator NorR</fullName>
    </submittedName>
</protein>
<dbReference type="PROSITE" id="PS50045">
    <property type="entry name" value="SIGMA54_INTERACT_4"/>
    <property type="match status" value="1"/>
</dbReference>
<dbReference type="Pfam" id="PF01590">
    <property type="entry name" value="GAF"/>
    <property type="match status" value="1"/>
</dbReference>
<dbReference type="InterPro" id="IPR025943">
    <property type="entry name" value="Sigma_54_int_dom_ATP-bd_2"/>
</dbReference>
<dbReference type="PROSITE" id="PS00675">
    <property type="entry name" value="SIGMA54_INTERACT_1"/>
    <property type="match status" value="1"/>
</dbReference>
<keyword evidence="4" id="KW-0238">DNA-binding</keyword>
<dbReference type="SUPFAM" id="SSF52540">
    <property type="entry name" value="P-loop containing nucleoside triphosphate hydrolases"/>
    <property type="match status" value="1"/>
</dbReference>
<evidence type="ECO:0000256" key="3">
    <source>
        <dbReference type="ARBA" id="ARBA00023015"/>
    </source>
</evidence>
<feature type="domain" description="Sigma-54 factor interaction" evidence="6">
    <location>
        <begin position="183"/>
        <end position="412"/>
    </location>
</feature>
<dbReference type="InterPro" id="IPR003593">
    <property type="entry name" value="AAA+_ATPase"/>
</dbReference>
<dbReference type="InterPro" id="IPR029016">
    <property type="entry name" value="GAF-like_dom_sf"/>
</dbReference>
<dbReference type="PROSITE" id="PS00688">
    <property type="entry name" value="SIGMA54_INTERACT_3"/>
    <property type="match status" value="1"/>
</dbReference>
<keyword evidence="5" id="KW-0804">Transcription</keyword>
<dbReference type="Pfam" id="PF25601">
    <property type="entry name" value="AAA_lid_14"/>
    <property type="match status" value="1"/>
</dbReference>
<dbReference type="Gene3D" id="1.10.10.60">
    <property type="entry name" value="Homeodomain-like"/>
    <property type="match status" value="1"/>
</dbReference>
<dbReference type="SUPFAM" id="SSF55781">
    <property type="entry name" value="GAF domain-like"/>
    <property type="match status" value="1"/>
</dbReference>
<dbReference type="PANTHER" id="PTHR32071">
    <property type="entry name" value="TRANSCRIPTIONAL REGULATORY PROTEIN"/>
    <property type="match status" value="1"/>
</dbReference>
<dbReference type="EMBL" id="CP106753">
    <property type="protein sequence ID" value="UXY13656.1"/>
    <property type="molecule type" value="Genomic_DNA"/>
</dbReference>
<keyword evidence="2" id="KW-0067">ATP-binding</keyword>
<keyword evidence="1" id="KW-0547">Nucleotide-binding</keyword>
<dbReference type="Gene3D" id="3.40.50.300">
    <property type="entry name" value="P-loop containing nucleotide triphosphate hydrolases"/>
    <property type="match status" value="1"/>
</dbReference>
<dbReference type="InterPro" id="IPR027417">
    <property type="entry name" value="P-loop_NTPase"/>
</dbReference>
<name>A0ABY6DKL6_9NEIS</name>
<accession>A0ABY6DKL6</accession>
<dbReference type="PROSITE" id="PS00676">
    <property type="entry name" value="SIGMA54_INTERACT_2"/>
    <property type="match status" value="1"/>
</dbReference>
<keyword evidence="3" id="KW-0805">Transcription regulation</keyword>
<dbReference type="InterPro" id="IPR025944">
    <property type="entry name" value="Sigma_54_int_dom_CS"/>
</dbReference>
<evidence type="ECO:0000256" key="4">
    <source>
        <dbReference type="ARBA" id="ARBA00023125"/>
    </source>
</evidence>
<evidence type="ECO:0000313" key="7">
    <source>
        <dbReference type="EMBL" id="UXY13656.1"/>
    </source>
</evidence>
<evidence type="ECO:0000256" key="2">
    <source>
        <dbReference type="ARBA" id="ARBA00022840"/>
    </source>
</evidence>
<evidence type="ECO:0000256" key="5">
    <source>
        <dbReference type="ARBA" id="ARBA00023163"/>
    </source>
</evidence>
<dbReference type="CDD" id="cd00009">
    <property type="entry name" value="AAA"/>
    <property type="match status" value="1"/>
</dbReference>
<proteinExistence type="predicted"/>
<dbReference type="PANTHER" id="PTHR32071:SF35">
    <property type="entry name" value="ANAEROBIC NITRIC OXIDE REDUCTASE TRANSCRIPTION REGULATOR NORR"/>
    <property type="match status" value="1"/>
</dbReference>
<dbReference type="InterPro" id="IPR009057">
    <property type="entry name" value="Homeodomain-like_sf"/>
</dbReference>
<keyword evidence="8" id="KW-1185">Reference proteome</keyword>
<evidence type="ECO:0000259" key="6">
    <source>
        <dbReference type="PROSITE" id="PS50045"/>
    </source>
</evidence>
<dbReference type="Pfam" id="PF00158">
    <property type="entry name" value="Sigma54_activat"/>
    <property type="match status" value="1"/>
</dbReference>
<evidence type="ECO:0000313" key="8">
    <source>
        <dbReference type="Proteomes" id="UP001061302"/>
    </source>
</evidence>
<dbReference type="Proteomes" id="UP001061302">
    <property type="component" value="Chromosome"/>
</dbReference>
<sequence length="503" mass="53954">MIDVSLLADLAAELPQPIRLQRLLASIHAHYGCHAVGLLRSDGDSLYPLAAIGLSQETLGRRFVVAQHPRLAAILAQREPVRFVPGSPLPDPYDGLLADQPGAPLAVHDCLGVRLEVEGRVWGALTLDAFAGRTFAAGDLLTLPHYALLAASEARMGRLEGDLRALRQGVGNPAGSAGIGFELVGQSPAWLAMLQELDGAAASDLPILLLGETGTGKELLAHRVHQRSARHDRPLVHLNCAALPEALAEDELFGHAKGAFSGATGERAGRVEAAHGGTLFLDEVGELPLALQAKLLRTLQNGEIQRLGEDRPRQVDARIVSATNRNLHDGVRAGRFRADLYHRLSVYPVPVPPLRERGADVLLLCGRFLEINRARLGLRGLRLAADAELALLRYDWPGNVRELEHVISRAAIRAVGRGAARHELITLEAGLLGLEAPPAAPPAMLPDPPAAATLSWRDAVDDFERRLLRSRLDAAGGSWAGAARTLGLDPSNLHKRARRLGLK</sequence>
<gene>
    <name evidence="7" type="primary">norR</name>
    <name evidence="7" type="ORF">N8I74_10005</name>
</gene>
<dbReference type="InterPro" id="IPR003018">
    <property type="entry name" value="GAF"/>
</dbReference>
<dbReference type="InterPro" id="IPR058031">
    <property type="entry name" value="AAA_lid_NorR"/>
</dbReference>
<dbReference type="InterPro" id="IPR002078">
    <property type="entry name" value="Sigma_54_int"/>
</dbReference>
<evidence type="ECO:0000256" key="1">
    <source>
        <dbReference type="ARBA" id="ARBA00022741"/>
    </source>
</evidence>
<dbReference type="NCBIfam" id="NF003451">
    <property type="entry name" value="PRK05022.1"/>
    <property type="match status" value="1"/>
</dbReference>
<reference evidence="7" key="1">
    <citation type="submission" date="2022-10" db="EMBL/GenBank/DDBJ databases">
        <title>Chitiniphilus purpureus sp. nov., a novel chitin-degrading bacterium isolated from crawfish pond sediment.</title>
        <authorList>
            <person name="Li K."/>
        </authorList>
    </citation>
    <scope>NUCLEOTIDE SEQUENCE</scope>
    <source>
        <strain evidence="7">CD1</strain>
    </source>
</reference>
<organism evidence="7 8">
    <name type="scientific">Chitiniphilus purpureus</name>
    <dbReference type="NCBI Taxonomy" id="2981137"/>
    <lineage>
        <taxon>Bacteria</taxon>
        <taxon>Pseudomonadati</taxon>
        <taxon>Pseudomonadota</taxon>
        <taxon>Betaproteobacteria</taxon>
        <taxon>Neisseriales</taxon>
        <taxon>Chitinibacteraceae</taxon>
        <taxon>Chitiniphilus</taxon>
    </lineage>
</organism>
<dbReference type="RefSeq" id="WP_263122865.1">
    <property type="nucleotide sequence ID" value="NZ_CP106753.1"/>
</dbReference>
<dbReference type="Gene3D" id="3.30.450.40">
    <property type="match status" value="1"/>
</dbReference>